<name>A0ACC1HTQ7_9FUNG</name>
<gene>
    <name evidence="1" type="ORF">EV182_001647</name>
</gene>
<sequence>MDDELQRTRRAYGDQCLERCRTIATSATWAKQMTHYNKSPVRPTLIAQAKLAMQRMVQVFSQHLSPQNATSVDKGIIGALLGENVTIVIVSSLGVALAHHYNDRPVPHIQAPGDVAAALSSVWYIAANSLLELVPSVLVAMAEYHRSLPLDLVRSTWRSLVAILEIAFAKPPSGGGSRSGTITQYQVRLLNVVLSESLKFINRIIGTTRGQVDASDVGGQEAVSRDDGQLLTIDDFNADWERIVSLLDQGVAMPSIFGIPYSVSITTARPVPDLSVELVSLVWMFALTGDFMPDSELDSLLDDGDQRHRDYLAEFEQYQSVIVDGGETASRKSRFPAVPVEISRIVAPVLMQRSALIISHCICSYRTLGGCPPPRYYTEDFMGV</sequence>
<evidence type="ECO:0000313" key="2">
    <source>
        <dbReference type="Proteomes" id="UP001145114"/>
    </source>
</evidence>
<dbReference type="EMBL" id="JAMZIH010000261">
    <property type="protein sequence ID" value="KAJ1679637.1"/>
    <property type="molecule type" value="Genomic_DNA"/>
</dbReference>
<evidence type="ECO:0000313" key="1">
    <source>
        <dbReference type="EMBL" id="KAJ1679637.1"/>
    </source>
</evidence>
<dbReference type="Proteomes" id="UP001145114">
    <property type="component" value="Unassembled WGS sequence"/>
</dbReference>
<proteinExistence type="predicted"/>
<accession>A0ACC1HTQ7</accession>
<reference evidence="1" key="1">
    <citation type="submission" date="2022-06" db="EMBL/GenBank/DDBJ databases">
        <title>Phylogenomic reconstructions and comparative analyses of Kickxellomycotina fungi.</title>
        <authorList>
            <person name="Reynolds N.K."/>
            <person name="Stajich J.E."/>
            <person name="Barry K."/>
            <person name="Grigoriev I.V."/>
            <person name="Crous P."/>
            <person name="Smith M.E."/>
        </authorList>
    </citation>
    <scope>NUCLEOTIDE SEQUENCE</scope>
    <source>
        <strain evidence="1">RSA 2271</strain>
    </source>
</reference>
<comment type="caution">
    <text evidence="1">The sequence shown here is derived from an EMBL/GenBank/DDBJ whole genome shotgun (WGS) entry which is preliminary data.</text>
</comment>
<protein>
    <submittedName>
        <fullName evidence="1">Uncharacterized protein</fullName>
    </submittedName>
</protein>
<keyword evidence="2" id="KW-1185">Reference proteome</keyword>
<organism evidence="1 2">
    <name type="scientific">Spiromyces aspiralis</name>
    <dbReference type="NCBI Taxonomy" id="68401"/>
    <lineage>
        <taxon>Eukaryota</taxon>
        <taxon>Fungi</taxon>
        <taxon>Fungi incertae sedis</taxon>
        <taxon>Zoopagomycota</taxon>
        <taxon>Kickxellomycotina</taxon>
        <taxon>Kickxellomycetes</taxon>
        <taxon>Kickxellales</taxon>
        <taxon>Kickxellaceae</taxon>
        <taxon>Spiromyces</taxon>
    </lineage>
</organism>